<dbReference type="VEuPathDB" id="FungiDB:EMCG_03857"/>
<protein>
    <recommendedName>
        <fullName evidence="3">HNH nuclease domain-containing protein</fullName>
    </recommendedName>
</protein>
<dbReference type="AlphaFoldDB" id="A0A0G2J849"/>
<proteinExistence type="predicted"/>
<sequence length="93" mass="10193">MISSGTLNFRLGVAQPNGYQISSYLPSVSLRDPKLPVTRELYISKDGTIDPPMPRLLAIHSAIAHILHLSTAGEYIDRILDHEEIGVRADGVI</sequence>
<dbReference type="EMBL" id="LCZI01001263">
    <property type="protein sequence ID" value="KKZ61611.1"/>
    <property type="molecule type" value="Genomic_DNA"/>
</dbReference>
<comment type="caution">
    <text evidence="1">The sequence shown here is derived from an EMBL/GenBank/DDBJ whole genome shotgun (WGS) entry which is preliminary data.</text>
</comment>
<evidence type="ECO:0000313" key="1">
    <source>
        <dbReference type="EMBL" id="KKZ61611.1"/>
    </source>
</evidence>
<dbReference type="Proteomes" id="UP000034164">
    <property type="component" value="Unassembled WGS sequence"/>
</dbReference>
<accession>A0A0G2J849</accession>
<reference evidence="2" key="1">
    <citation type="journal article" date="2015" name="PLoS Genet.">
        <title>The dynamic genome and transcriptome of the human fungal pathogen Blastomyces and close relative Emmonsia.</title>
        <authorList>
            <person name="Munoz J.F."/>
            <person name="Gauthier G.M."/>
            <person name="Desjardins C.A."/>
            <person name="Gallo J.E."/>
            <person name="Holder J."/>
            <person name="Sullivan T.D."/>
            <person name="Marty A.J."/>
            <person name="Carmen J.C."/>
            <person name="Chen Z."/>
            <person name="Ding L."/>
            <person name="Gujja S."/>
            <person name="Magrini V."/>
            <person name="Misas E."/>
            <person name="Mitreva M."/>
            <person name="Priest M."/>
            <person name="Saif S."/>
            <person name="Whiston E.A."/>
            <person name="Young S."/>
            <person name="Zeng Q."/>
            <person name="Goldman W.E."/>
            <person name="Mardis E.R."/>
            <person name="Taylor J.W."/>
            <person name="McEwen J.G."/>
            <person name="Clay O.K."/>
            <person name="Klein B.S."/>
            <person name="Cuomo C.A."/>
        </authorList>
    </citation>
    <scope>NUCLEOTIDE SEQUENCE [LARGE SCALE GENOMIC DNA]</scope>
    <source>
        <strain evidence="2">UAMH 3008</strain>
    </source>
</reference>
<organism evidence="1 2">
    <name type="scientific">[Emmonsia] crescens</name>
    <dbReference type="NCBI Taxonomy" id="73230"/>
    <lineage>
        <taxon>Eukaryota</taxon>
        <taxon>Fungi</taxon>
        <taxon>Dikarya</taxon>
        <taxon>Ascomycota</taxon>
        <taxon>Pezizomycotina</taxon>
        <taxon>Eurotiomycetes</taxon>
        <taxon>Eurotiomycetidae</taxon>
        <taxon>Onygenales</taxon>
        <taxon>Ajellomycetaceae</taxon>
        <taxon>Emergomyces</taxon>
    </lineage>
</organism>
<evidence type="ECO:0008006" key="3">
    <source>
        <dbReference type="Google" id="ProtNLM"/>
    </source>
</evidence>
<evidence type="ECO:0000313" key="2">
    <source>
        <dbReference type="Proteomes" id="UP000034164"/>
    </source>
</evidence>
<gene>
    <name evidence="1" type="ORF">EMCG_03857</name>
</gene>
<dbReference type="OrthoDB" id="2104739at2759"/>
<name>A0A0G2J849_9EURO</name>